<gene>
    <name evidence="2" type="ORF">B0H17DRAFT_1218300</name>
</gene>
<accession>A0AAD7BR44</accession>
<evidence type="ECO:0000313" key="2">
    <source>
        <dbReference type="EMBL" id="KAJ7628293.1"/>
    </source>
</evidence>
<keyword evidence="3" id="KW-1185">Reference proteome</keyword>
<comment type="caution">
    <text evidence="2">The sequence shown here is derived from an EMBL/GenBank/DDBJ whole genome shotgun (WGS) entry which is preliminary data.</text>
</comment>
<sequence length="218" mass="22949">MHYDGASAFDNDAAESGRSGAGDDRGEEIHERGYIEEGQPEPAAPRSPPRIRHLAGLAPSATAPRASRICDAKDTMAEGVAAPMGLTEGAAYSTQERVWIQGCVMARVLSALRGERRRADARRIQSPVRLAARLVGVEERAESDVEVQGIALTGRVKSARSPSSPVGLPSHIHLSCTFGDDERRRLPQLAGRNGVTADGFGYEGAGPACCGSATTTGE</sequence>
<reference evidence="2" key="1">
    <citation type="submission" date="2023-03" db="EMBL/GenBank/DDBJ databases">
        <title>Massive genome expansion in bonnet fungi (Mycena s.s.) driven by repeated elements and novel gene families across ecological guilds.</title>
        <authorList>
            <consortium name="Lawrence Berkeley National Laboratory"/>
            <person name="Harder C.B."/>
            <person name="Miyauchi S."/>
            <person name="Viragh M."/>
            <person name="Kuo A."/>
            <person name="Thoen E."/>
            <person name="Andreopoulos B."/>
            <person name="Lu D."/>
            <person name="Skrede I."/>
            <person name="Drula E."/>
            <person name="Henrissat B."/>
            <person name="Morin E."/>
            <person name="Kohler A."/>
            <person name="Barry K."/>
            <person name="LaButti K."/>
            <person name="Morin E."/>
            <person name="Salamov A."/>
            <person name="Lipzen A."/>
            <person name="Mereny Z."/>
            <person name="Hegedus B."/>
            <person name="Baldrian P."/>
            <person name="Stursova M."/>
            <person name="Weitz H."/>
            <person name="Taylor A."/>
            <person name="Grigoriev I.V."/>
            <person name="Nagy L.G."/>
            <person name="Martin F."/>
            <person name="Kauserud H."/>
        </authorList>
    </citation>
    <scope>NUCLEOTIDE SEQUENCE</scope>
    <source>
        <strain evidence="2">CBHHK067</strain>
    </source>
</reference>
<dbReference type="EMBL" id="JARKIE010000551">
    <property type="protein sequence ID" value="KAJ7628293.1"/>
    <property type="molecule type" value="Genomic_DNA"/>
</dbReference>
<name>A0AAD7BR44_MYCRO</name>
<evidence type="ECO:0000313" key="3">
    <source>
        <dbReference type="Proteomes" id="UP001221757"/>
    </source>
</evidence>
<organism evidence="2 3">
    <name type="scientific">Mycena rosella</name>
    <name type="common">Pink bonnet</name>
    <name type="synonym">Agaricus rosellus</name>
    <dbReference type="NCBI Taxonomy" id="1033263"/>
    <lineage>
        <taxon>Eukaryota</taxon>
        <taxon>Fungi</taxon>
        <taxon>Dikarya</taxon>
        <taxon>Basidiomycota</taxon>
        <taxon>Agaricomycotina</taxon>
        <taxon>Agaricomycetes</taxon>
        <taxon>Agaricomycetidae</taxon>
        <taxon>Agaricales</taxon>
        <taxon>Marasmiineae</taxon>
        <taxon>Mycenaceae</taxon>
        <taxon>Mycena</taxon>
    </lineage>
</organism>
<feature type="compositionally biased region" description="Basic and acidic residues" evidence="1">
    <location>
        <begin position="21"/>
        <end position="35"/>
    </location>
</feature>
<feature type="region of interest" description="Disordered" evidence="1">
    <location>
        <begin position="1"/>
        <end position="51"/>
    </location>
</feature>
<proteinExistence type="predicted"/>
<protein>
    <submittedName>
        <fullName evidence="2">Uncharacterized protein</fullName>
    </submittedName>
</protein>
<dbReference type="AlphaFoldDB" id="A0AAD7BR44"/>
<evidence type="ECO:0000256" key="1">
    <source>
        <dbReference type="SAM" id="MobiDB-lite"/>
    </source>
</evidence>
<dbReference type="Proteomes" id="UP001221757">
    <property type="component" value="Unassembled WGS sequence"/>
</dbReference>